<organism evidence="3 4">
    <name type="scientific">Duganella phyllosphaerae</name>
    <dbReference type="NCBI Taxonomy" id="762836"/>
    <lineage>
        <taxon>Bacteria</taxon>
        <taxon>Pseudomonadati</taxon>
        <taxon>Pseudomonadota</taxon>
        <taxon>Betaproteobacteria</taxon>
        <taxon>Burkholderiales</taxon>
        <taxon>Oxalobacteraceae</taxon>
        <taxon>Telluria group</taxon>
        <taxon>Duganella</taxon>
    </lineage>
</organism>
<evidence type="ECO:0000313" key="3">
    <source>
        <dbReference type="EMBL" id="OFA08957.1"/>
    </source>
</evidence>
<dbReference type="AlphaFoldDB" id="A0A1E7X754"/>
<dbReference type="Proteomes" id="UP000175989">
    <property type="component" value="Unassembled WGS sequence"/>
</dbReference>
<accession>A0A1E7X754</accession>
<reference evidence="4" key="1">
    <citation type="journal article" date="2016" name="Front. Microbiol.">
        <title>Molecular Keys to the Janthinobacterium and Duganella spp. Interaction with the Plant Pathogen Fusarium graminearum.</title>
        <authorList>
            <person name="Haack F.S."/>
            <person name="Poehlein A."/>
            <person name="Kroger C."/>
            <person name="Voigt C.A."/>
            <person name="Piepenbring M."/>
            <person name="Bode H.B."/>
            <person name="Daniel R."/>
            <person name="Schafer W."/>
            <person name="Streit W.R."/>
        </authorList>
    </citation>
    <scope>NUCLEOTIDE SEQUENCE [LARGE SCALE GENOMIC DNA]</scope>
    <source>
        <strain evidence="4">T54</strain>
    </source>
</reference>
<feature type="compositionally biased region" description="Gly residues" evidence="1">
    <location>
        <begin position="148"/>
        <end position="160"/>
    </location>
</feature>
<evidence type="ECO:0000256" key="2">
    <source>
        <dbReference type="SAM" id="SignalP"/>
    </source>
</evidence>
<proteinExistence type="predicted"/>
<gene>
    <name evidence="3" type="ORF">DUPY_03290</name>
</gene>
<dbReference type="PATRIC" id="fig|762836.4.peg.349"/>
<feature type="chain" id="PRO_5009208461" description="Periplasmic protein" evidence="2">
    <location>
        <begin position="23"/>
        <end position="167"/>
    </location>
</feature>
<evidence type="ECO:0000256" key="1">
    <source>
        <dbReference type="SAM" id="MobiDB-lite"/>
    </source>
</evidence>
<dbReference type="Gene3D" id="1.20.120.1490">
    <property type="match status" value="1"/>
</dbReference>
<feature type="signal peptide" evidence="2">
    <location>
        <begin position="1"/>
        <end position="22"/>
    </location>
</feature>
<name>A0A1E7X754_9BURK</name>
<dbReference type="EMBL" id="LROM01000025">
    <property type="protein sequence ID" value="OFA08957.1"/>
    <property type="molecule type" value="Genomic_DNA"/>
</dbReference>
<evidence type="ECO:0000313" key="4">
    <source>
        <dbReference type="Proteomes" id="UP000175989"/>
    </source>
</evidence>
<comment type="caution">
    <text evidence="3">The sequence shown here is derived from an EMBL/GenBank/DDBJ whole genome shotgun (WGS) entry which is preliminary data.</text>
</comment>
<dbReference type="OrthoDB" id="5298564at2"/>
<dbReference type="Pfam" id="PF07813">
    <property type="entry name" value="LTXXQ"/>
    <property type="match status" value="1"/>
</dbReference>
<sequence length="167" mass="18765">MNIIRKSILIGFTVLGMAAAQAQDAAPQTKPEHSQRATPEQRQAKMEEMYAKRQARLHDQLKLTAQQESAWAAYQAAIKPAARTGARPPRGEFAKLSSPERLSKMIERTKMREDKMQQHLTAMTAFYNQLTPEQKAAFDQHSMRGKHGGWGGHRGWGGQRGQDVKRG</sequence>
<dbReference type="GO" id="GO:0042597">
    <property type="term" value="C:periplasmic space"/>
    <property type="evidence" value="ECO:0007669"/>
    <property type="project" value="InterPro"/>
</dbReference>
<keyword evidence="4" id="KW-1185">Reference proteome</keyword>
<protein>
    <recommendedName>
        <fullName evidence="5">Periplasmic protein</fullName>
    </recommendedName>
</protein>
<feature type="region of interest" description="Disordered" evidence="1">
    <location>
        <begin position="142"/>
        <end position="167"/>
    </location>
</feature>
<keyword evidence="2" id="KW-0732">Signal</keyword>
<dbReference type="InterPro" id="IPR012899">
    <property type="entry name" value="LTXXQ"/>
</dbReference>
<feature type="region of interest" description="Disordered" evidence="1">
    <location>
        <begin position="23"/>
        <end position="42"/>
    </location>
</feature>
<dbReference type="RefSeq" id="WP_070245977.1">
    <property type="nucleotide sequence ID" value="NZ_LROM01000025.1"/>
</dbReference>
<evidence type="ECO:0008006" key="5">
    <source>
        <dbReference type="Google" id="ProtNLM"/>
    </source>
</evidence>